<dbReference type="PANTHER" id="PTHR10098:SF108">
    <property type="entry name" value="TETRATRICOPEPTIDE REPEAT PROTEIN 28"/>
    <property type="match status" value="1"/>
</dbReference>
<accession>A0A1E5T913</accession>
<dbReference type="Proteomes" id="UP000095713">
    <property type="component" value="Unassembled WGS sequence"/>
</dbReference>
<dbReference type="Pfam" id="PF12770">
    <property type="entry name" value="CHAT"/>
    <property type="match status" value="1"/>
</dbReference>
<sequence length="925" mass="108398">MNKSLNLQPKFYFIFGFYCLLFYSGNAQTFKYSIKERYEKIEKSIELYSTKIKEINKLLELEKSSIDSVQLSHIYSSYSKLNYKNKDYKNAIINGCKAIEIQKEFIDSLPQLVNNTYHNLAYYYASSGDKTNAIKSFETLINQPFKGKFTVKAYTEGLAQLFIERGDYYKLLDYLREAEYMIIKRNNIRLNKELYRVYLSISGVYSKINETEDYYKAIEYLKKTEKIITHLSGQELIKTKIIIYNRYGSIYDELKDFDKAICHYNKALYLSLNLEKSDSLNIAKIYNNLGYIHMHGYKPEIAYKYYQKALEYAPFHASVFDNLGDYFLQQKKYVQALTHYQKAINYNIDSDASIDYKKLPSIEVFLSSINKIDLVNDLKDKANAWLQFYLKTKNKEYLKHALATTQRADELIDIIRFESYEQQSKFFWRKKGVDLYILATAICYHLNESEKAFYFMEKSKSLSLLENLNHEEAKKLGGLSDTLQEQEYSIKHDVLFASQKILTDTFTKEDRRSLIFRKKRKYEEFLKSLEKDYPSYYNYKKEVNLISYKEAQQKIKESNISMVQYILSENEGYGMYMSFNTSHLFRVPNVAILQKEIRTLNKLLHEPLFSIEDQNTYKIVSFSIFKKLFPFIEDPKVYKNNKMVIIPDHKLQYVPFETLVTSLDSMTLEDNNLINYLEISYLYSMSLSKNIDEVDRFPSKNFIGFAPIHFKKHELVDLKLSEKKMMKIRSLFNGNMLTEKKASKSNFIKISSAYKTIHLSTHANSMSDQDPWIAFYDEKLYLNELYFIKNQAELVVLDACKTGIGVLRAGEGIMSINRGFFHAGTKSVVSSLWNTNEKSSNEIILNFYSYLKKGISKSSALRRAKLDYMRNHQGSETSPFFWGALVLHGNTDSIQLSVNTQTSLWIYILVVGLLLLGIAYMKKKL</sequence>
<keyword evidence="2" id="KW-1133">Transmembrane helix</keyword>
<dbReference type="STRING" id="1849968.A8C32_15025"/>
<dbReference type="EMBL" id="MDJD01000043">
    <property type="protein sequence ID" value="OEK07797.1"/>
    <property type="molecule type" value="Genomic_DNA"/>
</dbReference>
<proteinExistence type="predicted"/>
<organism evidence="4 5">
    <name type="scientific">Flavivirga aquatica</name>
    <dbReference type="NCBI Taxonomy" id="1849968"/>
    <lineage>
        <taxon>Bacteria</taxon>
        <taxon>Pseudomonadati</taxon>
        <taxon>Bacteroidota</taxon>
        <taxon>Flavobacteriia</taxon>
        <taxon>Flavobacteriales</taxon>
        <taxon>Flavobacteriaceae</taxon>
        <taxon>Flavivirga</taxon>
    </lineage>
</organism>
<evidence type="ECO:0000259" key="3">
    <source>
        <dbReference type="Pfam" id="PF12770"/>
    </source>
</evidence>
<dbReference type="RefSeq" id="WP_069830255.1">
    <property type="nucleotide sequence ID" value="NZ_MDJD01000043.1"/>
</dbReference>
<dbReference type="InterPro" id="IPR024983">
    <property type="entry name" value="CHAT_dom"/>
</dbReference>
<keyword evidence="2" id="KW-0472">Membrane</keyword>
<dbReference type="SMART" id="SM00028">
    <property type="entry name" value="TPR"/>
    <property type="match status" value="4"/>
</dbReference>
<reference evidence="4 5" key="1">
    <citation type="submission" date="2016-05" db="EMBL/GenBank/DDBJ databases">
        <title>Draft Genome Sequence of Algibacter sp. Strain SK-16 Isolated from the Surface Water of Aburatsubo Inlet.</title>
        <authorList>
            <person name="Wong S.-K."/>
            <person name="Yoshizawa S."/>
            <person name="Nakajima Y."/>
            <person name="Ogura Y."/>
            <person name="Tetsuya H."/>
            <person name="Hamasaki K."/>
        </authorList>
    </citation>
    <scope>NUCLEOTIDE SEQUENCE [LARGE SCALE GENOMIC DNA]</scope>
    <source>
        <strain evidence="4 5">SK-16</strain>
    </source>
</reference>
<dbReference type="InterPro" id="IPR011990">
    <property type="entry name" value="TPR-like_helical_dom_sf"/>
</dbReference>
<dbReference type="InterPro" id="IPR019734">
    <property type="entry name" value="TPR_rpt"/>
</dbReference>
<dbReference type="Pfam" id="PF13424">
    <property type="entry name" value="TPR_12"/>
    <property type="match status" value="1"/>
</dbReference>
<dbReference type="PROSITE" id="PS50005">
    <property type="entry name" value="TPR"/>
    <property type="match status" value="3"/>
</dbReference>
<feature type="domain" description="CHAT" evidence="3">
    <location>
        <begin position="635"/>
        <end position="890"/>
    </location>
</feature>
<gene>
    <name evidence="4" type="ORF">A8C32_15025</name>
</gene>
<comment type="caution">
    <text evidence="4">The sequence shown here is derived from an EMBL/GenBank/DDBJ whole genome shotgun (WGS) entry which is preliminary data.</text>
</comment>
<evidence type="ECO:0000256" key="2">
    <source>
        <dbReference type="SAM" id="Phobius"/>
    </source>
</evidence>
<evidence type="ECO:0000313" key="5">
    <source>
        <dbReference type="Proteomes" id="UP000095713"/>
    </source>
</evidence>
<dbReference type="AlphaFoldDB" id="A0A1E5T913"/>
<dbReference type="OrthoDB" id="9771112at2"/>
<evidence type="ECO:0000313" key="4">
    <source>
        <dbReference type="EMBL" id="OEK07797.1"/>
    </source>
</evidence>
<dbReference type="SUPFAM" id="SSF48452">
    <property type="entry name" value="TPR-like"/>
    <property type="match status" value="3"/>
</dbReference>
<evidence type="ECO:0000256" key="1">
    <source>
        <dbReference type="PROSITE-ProRule" id="PRU00339"/>
    </source>
</evidence>
<keyword evidence="2" id="KW-0812">Transmembrane</keyword>
<dbReference type="Pfam" id="PF13181">
    <property type="entry name" value="TPR_8"/>
    <property type="match status" value="2"/>
</dbReference>
<keyword evidence="1" id="KW-0802">TPR repeat</keyword>
<protein>
    <recommendedName>
        <fullName evidence="3">CHAT domain-containing protein</fullName>
    </recommendedName>
</protein>
<feature type="repeat" description="TPR" evidence="1">
    <location>
        <begin position="283"/>
        <end position="316"/>
    </location>
</feature>
<feature type="repeat" description="TPR" evidence="1">
    <location>
        <begin position="241"/>
        <end position="274"/>
    </location>
</feature>
<dbReference type="Gene3D" id="1.25.40.10">
    <property type="entry name" value="Tetratricopeptide repeat domain"/>
    <property type="match status" value="1"/>
</dbReference>
<feature type="repeat" description="TPR" evidence="1">
    <location>
        <begin position="317"/>
        <end position="350"/>
    </location>
</feature>
<name>A0A1E5T913_9FLAO</name>
<feature type="transmembrane region" description="Helical" evidence="2">
    <location>
        <begin position="904"/>
        <end position="921"/>
    </location>
</feature>
<keyword evidence="5" id="KW-1185">Reference proteome</keyword>
<dbReference type="PANTHER" id="PTHR10098">
    <property type="entry name" value="RAPSYN-RELATED"/>
    <property type="match status" value="1"/>
</dbReference>